<dbReference type="EMBL" id="CADCTG010000243">
    <property type="protein sequence ID" value="CAA9272522.1"/>
    <property type="molecule type" value="Genomic_DNA"/>
</dbReference>
<feature type="non-terminal residue" evidence="2">
    <location>
        <position position="67"/>
    </location>
</feature>
<accession>A0A6J4JCB5</accession>
<name>A0A6J4JCB5_9PROT</name>
<feature type="compositionally biased region" description="Basic and acidic residues" evidence="1">
    <location>
        <begin position="8"/>
        <end position="28"/>
    </location>
</feature>
<proteinExistence type="predicted"/>
<evidence type="ECO:0000256" key="1">
    <source>
        <dbReference type="SAM" id="MobiDB-lite"/>
    </source>
</evidence>
<protein>
    <submittedName>
        <fullName evidence="2">Uncharacterized protein</fullName>
    </submittedName>
</protein>
<feature type="region of interest" description="Disordered" evidence="1">
    <location>
        <begin position="1"/>
        <end position="67"/>
    </location>
</feature>
<organism evidence="2">
    <name type="scientific">uncultured Acetobacteraceae bacterium</name>
    <dbReference type="NCBI Taxonomy" id="169975"/>
    <lineage>
        <taxon>Bacteria</taxon>
        <taxon>Pseudomonadati</taxon>
        <taxon>Pseudomonadota</taxon>
        <taxon>Alphaproteobacteria</taxon>
        <taxon>Acetobacterales</taxon>
        <taxon>Acetobacteraceae</taxon>
        <taxon>environmental samples</taxon>
    </lineage>
</organism>
<sequence>GQHGAGTDARHLRRPQDARRFDHARTGEPPRGQGRVRFRVRRRGEVPGRAPLRGDRGGDQARGGQEL</sequence>
<gene>
    <name evidence="2" type="ORF">AVDCRST_MAG08-3266</name>
</gene>
<feature type="non-terminal residue" evidence="2">
    <location>
        <position position="1"/>
    </location>
</feature>
<dbReference type="AlphaFoldDB" id="A0A6J4JCB5"/>
<reference evidence="2" key="1">
    <citation type="submission" date="2020-02" db="EMBL/GenBank/DDBJ databases">
        <authorList>
            <person name="Meier V. D."/>
        </authorList>
    </citation>
    <scope>NUCLEOTIDE SEQUENCE</scope>
    <source>
        <strain evidence="2">AVDCRST_MAG08</strain>
    </source>
</reference>
<evidence type="ECO:0000313" key="2">
    <source>
        <dbReference type="EMBL" id="CAA9272522.1"/>
    </source>
</evidence>